<evidence type="ECO:0000313" key="1">
    <source>
        <dbReference type="EMBL" id="OBZ97387.1"/>
    </source>
</evidence>
<organism evidence="1 2">
    <name type="scientific">Pararhizobium polonicum</name>
    <dbReference type="NCBI Taxonomy" id="1612624"/>
    <lineage>
        <taxon>Bacteria</taxon>
        <taxon>Pseudomonadati</taxon>
        <taxon>Pseudomonadota</taxon>
        <taxon>Alphaproteobacteria</taxon>
        <taxon>Hyphomicrobiales</taxon>
        <taxon>Rhizobiaceae</taxon>
        <taxon>Rhizobium/Agrobacterium group</taxon>
        <taxon>Pararhizobium</taxon>
    </lineage>
</organism>
<dbReference type="OrthoDB" id="9791280at2"/>
<proteinExistence type="predicted"/>
<evidence type="ECO:0000313" key="2">
    <source>
        <dbReference type="Proteomes" id="UP000093111"/>
    </source>
</evidence>
<dbReference type="CDD" id="cd09023">
    <property type="entry name" value="Aldose_epim_Ec_c4013"/>
    <property type="match status" value="1"/>
</dbReference>
<gene>
    <name evidence="1" type="ORF">ADU59_01220</name>
</gene>
<dbReference type="InterPro" id="IPR027839">
    <property type="entry name" value="DUF4432"/>
</dbReference>
<dbReference type="GO" id="GO:0030246">
    <property type="term" value="F:carbohydrate binding"/>
    <property type="evidence" value="ECO:0007669"/>
    <property type="project" value="InterPro"/>
</dbReference>
<name>A0A1C7P875_9HYPH</name>
<evidence type="ECO:0008006" key="3">
    <source>
        <dbReference type="Google" id="ProtNLM"/>
    </source>
</evidence>
<keyword evidence="2" id="KW-1185">Reference proteome</keyword>
<dbReference type="PATRIC" id="fig|1612624.7.peg.257"/>
<keyword evidence="1" id="KW-0614">Plasmid</keyword>
<reference evidence="1 2" key="1">
    <citation type="journal article" date="2016" name="Syst. Appl. Microbiol.">
        <title>Pararhizobium polonicum sp. nov. isolated from tumors on stone fruit rootstocks.</title>
        <authorList>
            <person name="Pulawska J."/>
            <person name="Kuzmanovic N."/>
            <person name="Willems A."/>
            <person name="Pothier J.F."/>
        </authorList>
    </citation>
    <scope>NUCLEOTIDE SEQUENCE [LARGE SCALE GENOMIC DNA]</scope>
    <source>
        <strain evidence="1 2">F5.1</strain>
        <plasmid evidence="1">pF5.1b</plasmid>
    </source>
</reference>
<dbReference type="RefSeq" id="WP_068950898.1">
    <property type="nucleotide sequence ID" value="NZ_CM004503.1"/>
</dbReference>
<dbReference type="EMBL" id="LGLV01000002">
    <property type="protein sequence ID" value="OBZ97387.1"/>
    <property type="molecule type" value="Genomic_DNA"/>
</dbReference>
<dbReference type="Pfam" id="PF14486">
    <property type="entry name" value="DUF4432"/>
    <property type="match status" value="1"/>
</dbReference>
<accession>A0A1C7P875</accession>
<dbReference type="Proteomes" id="UP000093111">
    <property type="component" value="Plasmid pF5.1b"/>
</dbReference>
<protein>
    <recommendedName>
        <fullName evidence="3">DUF4432 domain-containing protein</fullName>
    </recommendedName>
</protein>
<dbReference type="Gene3D" id="2.70.98.10">
    <property type="match status" value="1"/>
</dbReference>
<geneLocation type="plasmid" evidence="2">
    <name>pf5.1b</name>
</geneLocation>
<dbReference type="InterPro" id="IPR014718">
    <property type="entry name" value="GH-type_carb-bd"/>
</dbReference>
<sequence>MDINLLRKTPDLRGVADIRLATLDDGPGRGQRILIARNATGVAFEVAVDRGFDIASLSFRGINIGWHSPTQMRFPTVDPGSEDGWGFMRNFDGFMVTCGLDHISRPREIDISHYNHPHLKTKKVPQHGRISTEKARLVGYGVDPESGDVFCEALVRQASVFGETIELRRRITVRVFESVLDINDTITNRGFAPTHHAIIYHLNYGYPFLDDNLEITGLPEHLSAKMVVDPPVPDDKYGEKVDVVESNQLPQTAPILLANPALGISVGLTYSHAHLPKLAVWRAYQSGVFALGIEPRTDAAENHPLVQPGESISHSLRLVMDGERSR</sequence>
<comment type="caution">
    <text evidence="1">The sequence shown here is derived from an EMBL/GenBank/DDBJ whole genome shotgun (WGS) entry which is preliminary data.</text>
</comment>
<dbReference type="AlphaFoldDB" id="A0A1C7P875"/>